<gene>
    <name evidence="3" type="ORF">D1869_03855</name>
    <name evidence="2" type="ORF">HNQ62_002111</name>
</gene>
<accession>A0A650CEZ6</accession>
<evidence type="ECO:0000256" key="1">
    <source>
        <dbReference type="SAM" id="Phobius"/>
    </source>
</evidence>
<dbReference type="KEGG" id="soh:D1869_03855"/>
<dbReference type="Proteomes" id="UP000427373">
    <property type="component" value="Chromosome"/>
</dbReference>
<feature type="transmembrane region" description="Helical" evidence="1">
    <location>
        <begin position="215"/>
        <end position="233"/>
    </location>
</feature>
<evidence type="ECO:0000313" key="2">
    <source>
        <dbReference type="EMBL" id="MBB5254337.1"/>
    </source>
</evidence>
<feature type="transmembrane region" description="Helical" evidence="1">
    <location>
        <begin position="12"/>
        <end position="30"/>
    </location>
</feature>
<evidence type="ECO:0000313" key="4">
    <source>
        <dbReference type="Proteomes" id="UP000427373"/>
    </source>
</evidence>
<dbReference type="AlphaFoldDB" id="A0A650CEZ6"/>
<dbReference type="Proteomes" id="UP000582213">
    <property type="component" value="Unassembled WGS sequence"/>
</dbReference>
<feature type="transmembrane region" description="Helical" evidence="1">
    <location>
        <begin position="245"/>
        <end position="268"/>
    </location>
</feature>
<reference evidence="2 5" key="2">
    <citation type="submission" date="2020-08" db="EMBL/GenBank/DDBJ databases">
        <title>Genomic Encyclopedia of Type Strains, Phase IV (KMG-IV): sequencing the most valuable type-strain genomes for metagenomic binning, comparative biology and taxonomic classification.</title>
        <authorList>
            <person name="Goeker M."/>
        </authorList>
    </citation>
    <scope>NUCLEOTIDE SEQUENCE [LARGE SCALE GENOMIC DNA]</scope>
    <source>
        <strain evidence="2 5">DSM 12421</strain>
    </source>
</reference>
<dbReference type="RefSeq" id="WP_156013991.1">
    <property type="nucleotide sequence ID" value="NZ_CP045484.1"/>
</dbReference>
<feature type="transmembrane region" description="Helical" evidence="1">
    <location>
        <begin position="122"/>
        <end position="142"/>
    </location>
</feature>
<feature type="transmembrane region" description="Helical" evidence="1">
    <location>
        <begin position="36"/>
        <end position="54"/>
    </location>
</feature>
<protein>
    <submittedName>
        <fullName evidence="2">MFS family permease</fullName>
    </submittedName>
</protein>
<proteinExistence type="predicted"/>
<dbReference type="SUPFAM" id="SSF103473">
    <property type="entry name" value="MFS general substrate transporter"/>
    <property type="match status" value="1"/>
</dbReference>
<feature type="transmembrane region" description="Helical" evidence="1">
    <location>
        <begin position="148"/>
        <end position="167"/>
    </location>
</feature>
<keyword evidence="4" id="KW-1185">Reference proteome</keyword>
<dbReference type="InterPro" id="IPR036259">
    <property type="entry name" value="MFS_trans_sf"/>
</dbReference>
<dbReference type="EMBL" id="JACHFY010000014">
    <property type="protein sequence ID" value="MBB5254337.1"/>
    <property type="molecule type" value="Genomic_DNA"/>
</dbReference>
<keyword evidence="1" id="KW-1133">Transmembrane helix</keyword>
<keyword evidence="1" id="KW-0472">Membrane</keyword>
<dbReference type="GeneID" id="42800352"/>
<dbReference type="OrthoDB" id="37117at2157"/>
<dbReference type="EMBL" id="CP045484">
    <property type="protein sequence ID" value="QGR16433.1"/>
    <property type="molecule type" value="Genomic_DNA"/>
</dbReference>
<organism evidence="3 4">
    <name type="scientific">Sulfurisphaera ohwakuensis</name>
    <dbReference type="NCBI Taxonomy" id="69656"/>
    <lineage>
        <taxon>Archaea</taxon>
        <taxon>Thermoproteota</taxon>
        <taxon>Thermoprotei</taxon>
        <taxon>Sulfolobales</taxon>
        <taxon>Sulfolobaceae</taxon>
        <taxon>Sulfurisphaera</taxon>
    </lineage>
</organism>
<sequence>MNSEAKLASSWFIWGLSYYLYYPFVSLFAVKFVKDVTILYLISTLFAIPMPLIGSKLARKIGLVKTMMLGGIFSGLGLILFSFSTSLSFLIISYVIASMFFISLPSYYSYMNNLGKGTISKIWAISIIPSLFTPFIGGIIASVLGLRAVFLIGGILMALTALPLISLNEIQIIKDSLVFDVKLLIPIVVILPIALAFPFIYLVLKQNYLMSYENIGLIATLAEMIGAFFTFLYSKFARRFFLSLYLVLFSLIYLIYFNPMFALFFGLWEAIIPSALEESKERSPEAFGIINSFQQVGWFMGYLFSYLEFSVKTSILISSIISVILGLIFLVINKR</sequence>
<reference evidence="3 4" key="1">
    <citation type="submission" date="2019-10" db="EMBL/GenBank/DDBJ databases">
        <title>Genome Sequences from Six Type Strain Members of the Archaeal Family Sulfolobaceae: Acidianus ambivalens, Acidianus infernus, Metallosphaera prunae, Stygiolobus azoricus, Sulfolobus metallicus, and Sulfurisphaera ohwakuensis.</title>
        <authorList>
            <person name="Counts J.A."/>
            <person name="Kelly R.M."/>
        </authorList>
    </citation>
    <scope>NUCLEOTIDE SEQUENCE [LARGE SCALE GENOMIC DNA]</scope>
    <source>
        <strain evidence="3 4">TA-1</strain>
    </source>
</reference>
<name>A0A650CEZ6_SULOH</name>
<evidence type="ECO:0000313" key="5">
    <source>
        <dbReference type="Proteomes" id="UP000582213"/>
    </source>
</evidence>
<feature type="transmembrane region" description="Helical" evidence="1">
    <location>
        <begin position="179"/>
        <end position="203"/>
    </location>
</feature>
<dbReference type="Gene3D" id="1.20.1250.20">
    <property type="entry name" value="MFS general substrate transporter like domains"/>
    <property type="match status" value="2"/>
</dbReference>
<feature type="transmembrane region" description="Helical" evidence="1">
    <location>
        <begin position="89"/>
        <end position="110"/>
    </location>
</feature>
<evidence type="ECO:0000313" key="3">
    <source>
        <dbReference type="EMBL" id="QGR16433.1"/>
    </source>
</evidence>
<feature type="transmembrane region" description="Helical" evidence="1">
    <location>
        <begin position="309"/>
        <end position="332"/>
    </location>
</feature>
<keyword evidence="1" id="KW-0812">Transmembrane</keyword>
<feature type="transmembrane region" description="Helical" evidence="1">
    <location>
        <begin position="66"/>
        <end position="83"/>
    </location>
</feature>